<keyword evidence="3" id="KW-1185">Reference proteome</keyword>
<evidence type="ECO:0000313" key="3">
    <source>
        <dbReference type="Proteomes" id="UP000198670"/>
    </source>
</evidence>
<evidence type="ECO:0000256" key="1">
    <source>
        <dbReference type="SAM" id="MobiDB-lite"/>
    </source>
</evidence>
<organism evidence="2 3">
    <name type="scientific">Parapedobacter indicus</name>
    <dbReference type="NCBI Taxonomy" id="1477437"/>
    <lineage>
        <taxon>Bacteria</taxon>
        <taxon>Pseudomonadati</taxon>
        <taxon>Bacteroidota</taxon>
        <taxon>Sphingobacteriia</taxon>
        <taxon>Sphingobacteriales</taxon>
        <taxon>Sphingobacteriaceae</taxon>
        <taxon>Parapedobacter</taxon>
    </lineage>
</organism>
<accession>A0A1I3HL00</accession>
<proteinExistence type="predicted"/>
<reference evidence="2 3" key="1">
    <citation type="submission" date="2016-10" db="EMBL/GenBank/DDBJ databases">
        <authorList>
            <person name="de Groot N.N."/>
        </authorList>
    </citation>
    <scope>NUCLEOTIDE SEQUENCE [LARGE SCALE GENOMIC DNA]</scope>
    <source>
        <strain evidence="2 3">RK1</strain>
    </source>
</reference>
<feature type="compositionally biased region" description="Basic and acidic residues" evidence="1">
    <location>
        <begin position="36"/>
        <end position="46"/>
    </location>
</feature>
<dbReference type="AlphaFoldDB" id="A0A1I3HL00"/>
<protein>
    <submittedName>
        <fullName evidence="2">Uncharacterized protein</fullName>
    </submittedName>
</protein>
<dbReference type="EMBL" id="FOQO01000003">
    <property type="protein sequence ID" value="SFI36180.1"/>
    <property type="molecule type" value="Genomic_DNA"/>
</dbReference>
<name>A0A1I3HL00_9SPHI</name>
<sequence length="63" mass="6917">MLAKKDKAVDLLEVVDTAGNPGKKEKVEAAQPEPRQAGKELTKEAAPKWYTGTIKPSHEGMIW</sequence>
<feature type="region of interest" description="Disordered" evidence="1">
    <location>
        <begin position="18"/>
        <end position="46"/>
    </location>
</feature>
<gene>
    <name evidence="2" type="ORF">SAMN05444682_103400</name>
</gene>
<dbReference type="Proteomes" id="UP000198670">
    <property type="component" value="Unassembled WGS sequence"/>
</dbReference>
<dbReference type="STRING" id="1477437.SAMN05444682_103400"/>
<evidence type="ECO:0000313" key="2">
    <source>
        <dbReference type="EMBL" id="SFI36180.1"/>
    </source>
</evidence>